<reference evidence="2" key="1">
    <citation type="journal article" date="2022" name="Mol. Ecol. Resour.">
        <title>The genomes of chicory, endive, great burdock and yacon provide insights into Asteraceae palaeo-polyploidization history and plant inulin production.</title>
        <authorList>
            <person name="Fan W."/>
            <person name="Wang S."/>
            <person name="Wang H."/>
            <person name="Wang A."/>
            <person name="Jiang F."/>
            <person name="Liu H."/>
            <person name="Zhao H."/>
            <person name="Xu D."/>
            <person name="Zhang Y."/>
        </authorList>
    </citation>
    <scope>NUCLEOTIDE SEQUENCE [LARGE SCALE GENOMIC DNA]</scope>
    <source>
        <strain evidence="2">cv. Yunnan</strain>
    </source>
</reference>
<reference evidence="1 2" key="2">
    <citation type="journal article" date="2022" name="Mol. Ecol. Resour.">
        <title>The genomes of chicory, endive, great burdock and yacon provide insights into Asteraceae paleo-polyploidization history and plant inulin production.</title>
        <authorList>
            <person name="Fan W."/>
            <person name="Wang S."/>
            <person name="Wang H."/>
            <person name="Wang A."/>
            <person name="Jiang F."/>
            <person name="Liu H."/>
            <person name="Zhao H."/>
            <person name="Xu D."/>
            <person name="Zhang Y."/>
        </authorList>
    </citation>
    <scope>NUCLEOTIDE SEQUENCE [LARGE SCALE GENOMIC DNA]</scope>
    <source>
        <strain evidence="2">cv. Yunnan</strain>
        <tissue evidence="1">Leaves</tissue>
    </source>
</reference>
<evidence type="ECO:0000313" key="1">
    <source>
        <dbReference type="EMBL" id="KAI3800418.1"/>
    </source>
</evidence>
<keyword evidence="2" id="KW-1185">Reference proteome</keyword>
<comment type="caution">
    <text evidence="1">The sequence shown here is derived from an EMBL/GenBank/DDBJ whole genome shotgun (WGS) entry which is preliminary data.</text>
</comment>
<organism evidence="1 2">
    <name type="scientific">Smallanthus sonchifolius</name>
    <dbReference type="NCBI Taxonomy" id="185202"/>
    <lineage>
        <taxon>Eukaryota</taxon>
        <taxon>Viridiplantae</taxon>
        <taxon>Streptophyta</taxon>
        <taxon>Embryophyta</taxon>
        <taxon>Tracheophyta</taxon>
        <taxon>Spermatophyta</taxon>
        <taxon>Magnoliopsida</taxon>
        <taxon>eudicotyledons</taxon>
        <taxon>Gunneridae</taxon>
        <taxon>Pentapetalae</taxon>
        <taxon>asterids</taxon>
        <taxon>campanulids</taxon>
        <taxon>Asterales</taxon>
        <taxon>Asteraceae</taxon>
        <taxon>Asteroideae</taxon>
        <taxon>Heliantheae alliance</taxon>
        <taxon>Millerieae</taxon>
        <taxon>Smallanthus</taxon>
    </lineage>
</organism>
<accession>A0ACB9HYL0</accession>
<evidence type="ECO:0000313" key="2">
    <source>
        <dbReference type="Proteomes" id="UP001056120"/>
    </source>
</evidence>
<gene>
    <name evidence="1" type="ORF">L1987_28509</name>
</gene>
<proteinExistence type="predicted"/>
<dbReference type="Proteomes" id="UP001056120">
    <property type="component" value="Linkage Group LG10"/>
</dbReference>
<name>A0ACB9HYL0_9ASTR</name>
<protein>
    <submittedName>
        <fullName evidence="1">Uncharacterized protein</fullName>
    </submittedName>
</protein>
<dbReference type="EMBL" id="CM042027">
    <property type="protein sequence ID" value="KAI3800418.1"/>
    <property type="molecule type" value="Genomic_DNA"/>
</dbReference>
<sequence>MKNPNVSPEPLPSFLTENPSSRSTASLKTGKTGKLASHFMYKKKHSSTLTKENLEQFNNSAEEKRYPISPYYKGLLFTEKVLGTTSEAEITTPLTPDFQNLTVPSPYYKGLLFTEKVLGTSSEAESTNPIPHDFQNTCSPYYRGLLNQATSPDHESVVSSSSKTSLSVKMLEMSAGCFTFRSKDEKPPTMVKVYSTESSNQESLRERGSEPASPQLLSPPLPPQSPSPPPPPPPVLQPSRNERVVVNEEDTVKPQDEKYKWADRYRPVTLKDFICNKDKAAELKKTIKDDGCCHFIFEGQAGVGKRTMIWALLSDAYGQDKVQARDQCKTFNLKGEEVSSINVKVKESYQHVEVNMTELKGFEKHVIVELIKEANMLTNKTRCSVENCRAIILHEADKLSTDALLYIRWVIERYKGCHKVFFCCQDASKLQHLMNICKLIRFLPPSNKEIVEVLELIARKENIELPRPLAERIAINSKNNLRQAIRSFEASWHHNSHLEEDQITLTGWEDDIADIAKSIVEKQSPKQLYEIRQKLQNLIDHSVPPEFIFETLEVELKKNVDESMHKQIERTYKEYTGKGSERFSNDERKKLIQQFMNIEEFIAKFMSCYKNYLANQAVQDMTESKDQLLQISDPASTDK</sequence>